<dbReference type="PhylomeDB" id="T1IS38"/>
<keyword evidence="1" id="KW-0472">Membrane</keyword>
<proteinExistence type="predicted"/>
<evidence type="ECO:0000313" key="3">
    <source>
        <dbReference type="Proteomes" id="UP000014500"/>
    </source>
</evidence>
<dbReference type="InterPro" id="IPR043129">
    <property type="entry name" value="ATPase_NBD"/>
</dbReference>
<name>T1IS38_STRMM</name>
<keyword evidence="1" id="KW-1133">Transmembrane helix</keyword>
<dbReference type="AlphaFoldDB" id="T1IS38"/>
<evidence type="ECO:0000256" key="1">
    <source>
        <dbReference type="SAM" id="Phobius"/>
    </source>
</evidence>
<evidence type="ECO:0000313" key="2">
    <source>
        <dbReference type="EnsemblMetazoa" id="SMAR003900-PA"/>
    </source>
</evidence>
<dbReference type="SUPFAM" id="SSF53067">
    <property type="entry name" value="Actin-like ATPase domain"/>
    <property type="match status" value="1"/>
</dbReference>
<feature type="transmembrane region" description="Helical" evidence="1">
    <location>
        <begin position="20"/>
        <end position="42"/>
    </location>
</feature>
<protein>
    <submittedName>
        <fullName evidence="2">Uncharacterized protein</fullName>
    </submittedName>
</protein>
<dbReference type="eggNOG" id="KOG0676">
    <property type="taxonomic scope" value="Eukaryota"/>
</dbReference>
<organism evidence="2 3">
    <name type="scientific">Strigamia maritima</name>
    <name type="common">European centipede</name>
    <name type="synonym">Geophilus maritimus</name>
    <dbReference type="NCBI Taxonomy" id="126957"/>
    <lineage>
        <taxon>Eukaryota</taxon>
        <taxon>Metazoa</taxon>
        <taxon>Ecdysozoa</taxon>
        <taxon>Arthropoda</taxon>
        <taxon>Myriapoda</taxon>
        <taxon>Chilopoda</taxon>
        <taxon>Pleurostigmophora</taxon>
        <taxon>Geophilomorpha</taxon>
        <taxon>Linotaeniidae</taxon>
        <taxon>Strigamia</taxon>
    </lineage>
</organism>
<accession>T1IS38</accession>
<keyword evidence="1" id="KW-0812">Transmembrane</keyword>
<keyword evidence="3" id="KW-1185">Reference proteome</keyword>
<dbReference type="EnsemblMetazoa" id="SMAR003900-RA">
    <property type="protein sequence ID" value="SMAR003900-PA"/>
    <property type="gene ID" value="SMAR003900"/>
</dbReference>
<dbReference type="HOGENOM" id="CLU_169951_0_0_1"/>
<dbReference type="Proteomes" id="UP000014500">
    <property type="component" value="Unassembled WGS sequence"/>
</dbReference>
<reference evidence="2" key="2">
    <citation type="submission" date="2015-02" db="UniProtKB">
        <authorList>
            <consortium name="EnsemblMetazoa"/>
        </authorList>
    </citation>
    <scope>IDENTIFICATION</scope>
</reference>
<reference evidence="3" key="1">
    <citation type="submission" date="2011-05" db="EMBL/GenBank/DDBJ databases">
        <authorList>
            <person name="Richards S.R."/>
            <person name="Qu J."/>
            <person name="Jiang H."/>
            <person name="Jhangiani S.N."/>
            <person name="Agravi P."/>
            <person name="Goodspeed R."/>
            <person name="Gross S."/>
            <person name="Mandapat C."/>
            <person name="Jackson L."/>
            <person name="Mathew T."/>
            <person name="Pu L."/>
            <person name="Thornton R."/>
            <person name="Saada N."/>
            <person name="Wilczek-Boney K.B."/>
            <person name="Lee S."/>
            <person name="Kovar C."/>
            <person name="Wu Y."/>
            <person name="Scherer S.E."/>
            <person name="Worley K.C."/>
            <person name="Muzny D.M."/>
            <person name="Gibbs R."/>
        </authorList>
    </citation>
    <scope>NUCLEOTIDE SEQUENCE</scope>
    <source>
        <strain evidence="3">Brora</strain>
    </source>
</reference>
<sequence length="92" mass="10662">MYVANQAVLSLYASEPTITAYEINALLHTILRLFLFSFLHLAGRNFTDYLVKILTERDYSFKTTTERKIVRDIKEIATVVPSRLKKSYDLSD</sequence>
<dbReference type="Gene3D" id="3.90.640.10">
    <property type="entry name" value="Actin, Chain A, domain 4"/>
    <property type="match status" value="1"/>
</dbReference>
<dbReference type="EMBL" id="AFFK01018906">
    <property type="status" value="NOT_ANNOTATED_CDS"/>
    <property type="molecule type" value="Genomic_DNA"/>
</dbReference>
<dbReference type="STRING" id="126957.T1IS38"/>